<evidence type="ECO:0000313" key="8">
    <source>
        <dbReference type="Proteomes" id="UP000241074"/>
    </source>
</evidence>
<dbReference type="OrthoDB" id="5711096at2"/>
<keyword evidence="2" id="KW-0645">Protease</keyword>
<evidence type="ECO:0000256" key="1">
    <source>
        <dbReference type="ARBA" id="ARBA00001913"/>
    </source>
</evidence>
<sequence>MRISAQAKWLGAALLAALAVPVSFANKREDADDPTARRQAMYEWYNDIKPGDVRKSRKGTELSLFNPSYERFMLNAAERERQRWGATLPQTGTSQPVTDSDLPKVASGTNWLNIGPTRATYAENGGSLSVTDSGRVNDIVTDPANASIIYVGFSGGGVWKTTDGGSTWSAKTETLGSLAVGSLTMDPANSSTLYLGLGDPFDGTGIGVSKSTDGANTWSTPVLLGDSSKVIDIEVVANNSAIILAATDKGLYRSTNSGASFSKVTIATGQTGDPKVWSLASGGGANFVLSLEALPAATTGTTDGQIWRSADGGATWTKATGVTDTAGVGRITVASAPSLRTTMYAMAAIPNAASTSDLSNLFKSTDGGATWTGIGKSGSTYKSYSNTNSESSNLATLLGGQGWYNHAVVVDRSNASIAYFGGQLLLAKTTDGGSTYRQVSNWLAQFSLPYVHADFHAAHVASNGSLFVGTDGGIFRSTDSGTTFTHTLNIGIASHLVYQVGSSTANRNAVIAGLQDNGTRVRETNTAVFNQEIGGDGFGCNVNRANANQMLGSLYYNRIQKSTDAGLNFTSACSGITECNNSSTGVFITRIVPWLGDTTGNTVFTFSKSKAYKSTNYAGSWTALGTTGMLTSGAQIRQIGVAPTSVNTIAVVTSGGGASITTNGGTSWTAIGTNLANNGSSLSHVSFDPTNASVMYVASVAPDATKTHLWKSTNGGGTFTAIDSLASGFPNGVPVNSIHPDPTNGSYLYAATHLGVYRSTDGGTSWARFGNGMPLVNVTDLYIAPDASLVRAATFGRSVWELQPAANNNPVANFTFSTSGLTATFTDSSTDSDGSIASRSWAFGDSTTSTATNPSKTYSAGGTYNVTLTVTDNLGATNSVTKAVAVTAPSNVAPTANFSFVTSGLTATFTNSSTDSDGTIASSSWNFGDGGTSTTTSPSRTYAAGGTYNVQLTVTDNGGATNSITKAVTVTAPVTTYSIAGTITTSGGTAISGVTVSTGSVSATTNASGVFTISNLANGTYTITPTLSGYTFTPANRSVTISSANVTAQNFTGATTTSNVLTNGVAKTGLSGALNSQTVYTMVVPAGATGLKFVTTAGTGDADLFVKFGSAPTTTVYDCKSAGSTSAETCNIATAQAGTYYVMILGYSAYSGVSLTGSYTISTPRTTYSNTTDYTVGDNTTVNSPITISGRTGNAPSDTSVTVDIIHTYQGDLKVDLVAPDGTLYNIHNRTGGATDNVSKTVILNLSTETINGTWNLRVNDNASGDTGYINSWSFAM</sequence>
<dbReference type="PROSITE" id="PS51829">
    <property type="entry name" value="P_HOMO_B"/>
    <property type="match status" value="1"/>
</dbReference>
<dbReference type="KEGG" id="xba:C7S18_05805"/>
<feature type="domain" description="P/Homo B" evidence="6">
    <location>
        <begin position="1156"/>
        <end position="1277"/>
    </location>
</feature>
<dbReference type="GO" id="GO:0006508">
    <property type="term" value="P:proteolysis"/>
    <property type="evidence" value="ECO:0007669"/>
    <property type="project" value="UniProtKB-KW"/>
</dbReference>
<dbReference type="SMART" id="SM00089">
    <property type="entry name" value="PKD"/>
    <property type="match status" value="2"/>
</dbReference>
<dbReference type="InterPro" id="IPR052025">
    <property type="entry name" value="Xyloglucanase_GH74"/>
</dbReference>
<dbReference type="InterPro" id="IPR007280">
    <property type="entry name" value="Peptidase_C_arc/bac"/>
</dbReference>
<reference evidence="7 8" key="1">
    <citation type="submission" date="2018-03" db="EMBL/GenBank/DDBJ databases">
        <title>Ahniella affigens gen. nov., sp. nov., a gammaproteobacterium isolated from sandy soil near a stream.</title>
        <authorList>
            <person name="Ko Y."/>
            <person name="Kim J.-H."/>
        </authorList>
    </citation>
    <scope>NUCLEOTIDE SEQUENCE [LARGE SCALE GENOMIC DNA]</scope>
    <source>
        <strain evidence="7 8">D13</strain>
    </source>
</reference>
<accession>A0A2P1PPJ2</accession>
<keyword evidence="8" id="KW-1185">Reference proteome</keyword>
<feature type="signal peptide" evidence="4">
    <location>
        <begin position="1"/>
        <end position="25"/>
    </location>
</feature>
<keyword evidence="4" id="KW-0732">Signal</keyword>
<dbReference type="AlphaFoldDB" id="A0A2P1PPJ2"/>
<dbReference type="Gene3D" id="2.60.120.260">
    <property type="entry name" value="Galactose-binding domain-like"/>
    <property type="match status" value="1"/>
</dbReference>
<dbReference type="Gene3D" id="2.130.10.10">
    <property type="entry name" value="YVTN repeat-like/Quinoprotein amine dehydrogenase"/>
    <property type="match status" value="5"/>
</dbReference>
<dbReference type="SUPFAM" id="SSF110296">
    <property type="entry name" value="Oligoxyloglucan reducing end-specific cellobiohydrolase"/>
    <property type="match status" value="2"/>
</dbReference>
<dbReference type="SUPFAM" id="SSF49452">
    <property type="entry name" value="Starch-binding domain-like"/>
    <property type="match status" value="1"/>
</dbReference>
<dbReference type="GO" id="GO:0004252">
    <property type="term" value="F:serine-type endopeptidase activity"/>
    <property type="evidence" value="ECO:0007669"/>
    <property type="project" value="InterPro"/>
</dbReference>
<keyword evidence="3" id="KW-0378">Hydrolase</keyword>
<evidence type="ECO:0008006" key="9">
    <source>
        <dbReference type="Google" id="ProtNLM"/>
    </source>
</evidence>
<dbReference type="Pfam" id="PF04151">
    <property type="entry name" value="PPC"/>
    <property type="match status" value="1"/>
</dbReference>
<dbReference type="GO" id="GO:0010411">
    <property type="term" value="P:xyloglucan metabolic process"/>
    <property type="evidence" value="ECO:0007669"/>
    <property type="project" value="TreeGrafter"/>
</dbReference>
<dbReference type="InterPro" id="IPR015943">
    <property type="entry name" value="WD40/YVTN_repeat-like_dom_sf"/>
</dbReference>
<dbReference type="InterPro" id="IPR008979">
    <property type="entry name" value="Galactose-bd-like_sf"/>
</dbReference>
<evidence type="ECO:0000313" key="7">
    <source>
        <dbReference type="EMBL" id="AVP96742.1"/>
    </source>
</evidence>
<dbReference type="EMBL" id="CP027860">
    <property type="protein sequence ID" value="AVP96742.1"/>
    <property type="molecule type" value="Genomic_DNA"/>
</dbReference>
<reference evidence="7 8" key="2">
    <citation type="submission" date="2018-03" db="EMBL/GenBank/DDBJ databases">
        <authorList>
            <person name="Keele B.F."/>
        </authorList>
    </citation>
    <scope>NUCLEOTIDE SEQUENCE [LARGE SCALE GENOMIC DNA]</scope>
    <source>
        <strain evidence="7 8">D13</strain>
    </source>
</reference>
<dbReference type="RefSeq" id="WP_106890670.1">
    <property type="nucleotide sequence ID" value="NZ_CP027860.1"/>
</dbReference>
<dbReference type="InterPro" id="IPR002884">
    <property type="entry name" value="P_dom"/>
</dbReference>
<dbReference type="Gene3D" id="2.60.120.380">
    <property type="match status" value="1"/>
</dbReference>
<dbReference type="Gene3D" id="2.60.40.1120">
    <property type="entry name" value="Carboxypeptidase-like, regulatory domain"/>
    <property type="match status" value="1"/>
</dbReference>
<feature type="domain" description="PKD" evidence="5">
    <location>
        <begin position="806"/>
        <end position="893"/>
    </location>
</feature>
<dbReference type="InterPro" id="IPR000601">
    <property type="entry name" value="PKD_dom"/>
</dbReference>
<dbReference type="SUPFAM" id="SSF49785">
    <property type="entry name" value="Galactose-binding domain-like"/>
    <property type="match status" value="1"/>
</dbReference>
<dbReference type="InterPro" id="IPR035986">
    <property type="entry name" value="PKD_dom_sf"/>
</dbReference>
<feature type="domain" description="PKD" evidence="5">
    <location>
        <begin position="890"/>
        <end position="977"/>
    </location>
</feature>
<dbReference type="GO" id="GO:0030246">
    <property type="term" value="F:carbohydrate binding"/>
    <property type="evidence" value="ECO:0007669"/>
    <property type="project" value="InterPro"/>
</dbReference>
<dbReference type="InterPro" id="IPR022409">
    <property type="entry name" value="PKD/Chitinase_dom"/>
</dbReference>
<dbReference type="SUPFAM" id="SSF49299">
    <property type="entry name" value="PKD domain"/>
    <property type="match status" value="2"/>
</dbReference>
<evidence type="ECO:0000259" key="6">
    <source>
        <dbReference type="PROSITE" id="PS51829"/>
    </source>
</evidence>
<dbReference type="Pfam" id="PF01483">
    <property type="entry name" value="P_proprotein"/>
    <property type="match status" value="1"/>
</dbReference>
<dbReference type="Proteomes" id="UP000241074">
    <property type="component" value="Chromosome"/>
</dbReference>
<dbReference type="Gene3D" id="2.60.40.10">
    <property type="entry name" value="Immunoglobulins"/>
    <property type="match status" value="2"/>
</dbReference>
<organism evidence="7 8">
    <name type="scientific">Ahniella affigens</name>
    <dbReference type="NCBI Taxonomy" id="2021234"/>
    <lineage>
        <taxon>Bacteria</taxon>
        <taxon>Pseudomonadati</taxon>
        <taxon>Pseudomonadota</taxon>
        <taxon>Gammaproteobacteria</taxon>
        <taxon>Lysobacterales</taxon>
        <taxon>Rhodanobacteraceae</taxon>
        <taxon>Ahniella</taxon>
    </lineage>
</organism>
<evidence type="ECO:0000256" key="3">
    <source>
        <dbReference type="ARBA" id="ARBA00022801"/>
    </source>
</evidence>
<gene>
    <name evidence="7" type="ORF">C7S18_05805</name>
</gene>
<dbReference type="CDD" id="cd15482">
    <property type="entry name" value="Sialidase_non-viral"/>
    <property type="match status" value="1"/>
</dbReference>
<proteinExistence type="predicted"/>
<dbReference type="PANTHER" id="PTHR43739">
    <property type="entry name" value="XYLOGLUCANASE (EUROFUNG)"/>
    <property type="match status" value="1"/>
</dbReference>
<comment type="cofactor">
    <cofactor evidence="1">
        <name>Ca(2+)</name>
        <dbReference type="ChEBI" id="CHEBI:29108"/>
    </cofactor>
</comment>
<feature type="chain" id="PRO_5015179100" description="PKD domain-containing protein" evidence="4">
    <location>
        <begin position="26"/>
        <end position="1277"/>
    </location>
</feature>
<protein>
    <recommendedName>
        <fullName evidence="9">PKD domain-containing protein</fullName>
    </recommendedName>
</protein>
<evidence type="ECO:0000256" key="4">
    <source>
        <dbReference type="SAM" id="SignalP"/>
    </source>
</evidence>
<dbReference type="PANTHER" id="PTHR43739:SF5">
    <property type="entry name" value="EXO-ALPHA-SIALIDASE"/>
    <property type="match status" value="1"/>
</dbReference>
<dbReference type="PROSITE" id="PS50093">
    <property type="entry name" value="PKD"/>
    <property type="match status" value="2"/>
</dbReference>
<evidence type="ECO:0000256" key="2">
    <source>
        <dbReference type="ARBA" id="ARBA00022670"/>
    </source>
</evidence>
<evidence type="ECO:0000259" key="5">
    <source>
        <dbReference type="PROSITE" id="PS50093"/>
    </source>
</evidence>
<dbReference type="InterPro" id="IPR013783">
    <property type="entry name" value="Ig-like_fold"/>
</dbReference>
<dbReference type="Pfam" id="PF18911">
    <property type="entry name" value="PKD_4"/>
    <property type="match status" value="2"/>
</dbReference>
<dbReference type="InterPro" id="IPR013784">
    <property type="entry name" value="Carb-bd-like_fold"/>
</dbReference>
<name>A0A2P1PPJ2_9GAMM</name>
<dbReference type="CDD" id="cd00146">
    <property type="entry name" value="PKD"/>
    <property type="match status" value="2"/>
</dbReference>